<gene>
    <name evidence="1" type="ORF">SAMN05660991_02969</name>
</gene>
<sequence length="172" mass="18387">MSQPVPPVLSEAAPEVVVDPSARAIGMLGFGAVGMRVVRRWIEQVPARTPVTWAAAQTADMVTLTELERLVTAAHVGWRLMLAGPEADVRAARDAAIRLGLVDAEVRAVITAHEQRRVWCPHCFATTRTDVLPGDRLDCSGCTVPLRVPASASRPRGTHVGLVEGTPAHHVA</sequence>
<organism evidence="1 2">
    <name type="scientific">Trujillonella endophytica</name>
    <dbReference type="NCBI Taxonomy" id="673521"/>
    <lineage>
        <taxon>Bacteria</taxon>
        <taxon>Bacillati</taxon>
        <taxon>Actinomycetota</taxon>
        <taxon>Actinomycetes</taxon>
        <taxon>Geodermatophilales</taxon>
        <taxon>Geodermatophilaceae</taxon>
        <taxon>Trujillonella</taxon>
    </lineage>
</organism>
<dbReference type="EMBL" id="FOEE01000009">
    <property type="protein sequence ID" value="SEP04758.1"/>
    <property type="molecule type" value="Genomic_DNA"/>
</dbReference>
<protein>
    <submittedName>
        <fullName evidence="1">Uncharacterized protein</fullName>
    </submittedName>
</protein>
<proteinExistence type="predicted"/>
<dbReference type="Proteomes" id="UP000198960">
    <property type="component" value="Unassembled WGS sequence"/>
</dbReference>
<dbReference type="RefSeq" id="WP_139220486.1">
    <property type="nucleotide sequence ID" value="NZ_FOEE01000009.1"/>
</dbReference>
<dbReference type="NCBIfam" id="NF041259">
    <property type="entry name" value="mono_DmmA_fam"/>
    <property type="match status" value="1"/>
</dbReference>
<dbReference type="AlphaFoldDB" id="A0A1H8UQB6"/>
<evidence type="ECO:0000313" key="2">
    <source>
        <dbReference type="Proteomes" id="UP000198960"/>
    </source>
</evidence>
<accession>A0A1H8UQB6</accession>
<dbReference type="OrthoDB" id="3579011at2"/>
<name>A0A1H8UQB6_9ACTN</name>
<reference evidence="2" key="1">
    <citation type="submission" date="2016-10" db="EMBL/GenBank/DDBJ databases">
        <authorList>
            <person name="Varghese N."/>
            <person name="Submissions S."/>
        </authorList>
    </citation>
    <scope>NUCLEOTIDE SEQUENCE [LARGE SCALE GENOMIC DNA]</scope>
    <source>
        <strain evidence="2">DSM 45413</strain>
    </source>
</reference>
<evidence type="ECO:0000313" key="1">
    <source>
        <dbReference type="EMBL" id="SEP04758.1"/>
    </source>
</evidence>
<keyword evidence="2" id="KW-1185">Reference proteome</keyword>